<dbReference type="InterPro" id="IPR011990">
    <property type="entry name" value="TPR-like_helical_dom_sf"/>
</dbReference>
<comment type="caution">
    <text evidence="5">The sequence shown here is derived from an EMBL/GenBank/DDBJ whole genome shotgun (WGS) entry which is preliminary data.</text>
</comment>
<dbReference type="EMBL" id="JABMIG020000270">
    <property type="protein sequence ID" value="KAL3783014.1"/>
    <property type="molecule type" value="Genomic_DNA"/>
</dbReference>
<keyword evidence="1" id="KW-0677">Repeat</keyword>
<feature type="repeat" description="PPR" evidence="2">
    <location>
        <begin position="932"/>
        <end position="966"/>
    </location>
</feature>
<dbReference type="InterPro" id="IPR051222">
    <property type="entry name" value="PPR/CCM1_RNA-binding"/>
</dbReference>
<reference evidence="5 6" key="1">
    <citation type="journal article" date="2020" name="G3 (Bethesda)">
        <title>Improved Reference Genome for Cyclotella cryptica CCMP332, a Model for Cell Wall Morphogenesis, Salinity Adaptation, and Lipid Production in Diatoms (Bacillariophyta).</title>
        <authorList>
            <person name="Roberts W.R."/>
            <person name="Downey K.M."/>
            <person name="Ruck E.C."/>
            <person name="Traller J.C."/>
            <person name="Alverson A.J."/>
        </authorList>
    </citation>
    <scope>NUCLEOTIDE SEQUENCE [LARGE SCALE GENOMIC DNA]</scope>
    <source>
        <strain evidence="5 6">CCMP332</strain>
    </source>
</reference>
<feature type="repeat" description="PPR" evidence="2">
    <location>
        <begin position="640"/>
        <end position="674"/>
    </location>
</feature>
<evidence type="ECO:0000256" key="4">
    <source>
        <dbReference type="SAM" id="Phobius"/>
    </source>
</evidence>
<feature type="transmembrane region" description="Helical" evidence="4">
    <location>
        <begin position="21"/>
        <end position="41"/>
    </location>
</feature>
<feature type="repeat" description="PPR" evidence="2">
    <location>
        <begin position="897"/>
        <end position="931"/>
    </location>
</feature>
<organism evidence="5 6">
    <name type="scientific">Cyclotella cryptica</name>
    <dbReference type="NCBI Taxonomy" id="29204"/>
    <lineage>
        <taxon>Eukaryota</taxon>
        <taxon>Sar</taxon>
        <taxon>Stramenopiles</taxon>
        <taxon>Ochrophyta</taxon>
        <taxon>Bacillariophyta</taxon>
        <taxon>Coscinodiscophyceae</taxon>
        <taxon>Thalassiosirophycidae</taxon>
        <taxon>Stephanodiscales</taxon>
        <taxon>Stephanodiscaceae</taxon>
        <taxon>Cyclotella</taxon>
    </lineage>
</organism>
<dbReference type="NCBIfam" id="TIGR00756">
    <property type="entry name" value="PPR"/>
    <property type="match status" value="4"/>
</dbReference>
<accession>A0ABD3P631</accession>
<dbReference type="PANTHER" id="PTHR47942:SF63">
    <property type="entry name" value="PENTATRICOPEPTIDE REPEAT-CONTAINING PROTEIN"/>
    <property type="match status" value="1"/>
</dbReference>
<evidence type="ECO:0008006" key="7">
    <source>
        <dbReference type="Google" id="ProtNLM"/>
    </source>
</evidence>
<dbReference type="PANTHER" id="PTHR47942">
    <property type="entry name" value="TETRATRICOPEPTIDE REPEAT (TPR)-LIKE SUPERFAMILY PROTEIN-RELATED"/>
    <property type="match status" value="1"/>
</dbReference>
<keyword evidence="4" id="KW-0812">Transmembrane</keyword>
<evidence type="ECO:0000313" key="6">
    <source>
        <dbReference type="Proteomes" id="UP001516023"/>
    </source>
</evidence>
<gene>
    <name evidence="5" type="ORF">HJC23_010121</name>
</gene>
<feature type="region of interest" description="Disordered" evidence="3">
    <location>
        <begin position="559"/>
        <end position="591"/>
    </location>
</feature>
<evidence type="ECO:0000256" key="2">
    <source>
        <dbReference type="PROSITE-ProRule" id="PRU00708"/>
    </source>
</evidence>
<dbReference type="Pfam" id="PF13041">
    <property type="entry name" value="PPR_2"/>
    <property type="match status" value="1"/>
</dbReference>
<feature type="repeat" description="PPR" evidence="2">
    <location>
        <begin position="302"/>
        <end position="336"/>
    </location>
</feature>
<feature type="compositionally biased region" description="Gly residues" evidence="3">
    <location>
        <begin position="565"/>
        <end position="576"/>
    </location>
</feature>
<sequence>MDKSNFAMTSSYADSSRALKRYHSSCLSMIYNVVMVTTFILGPPRGSSHIEAFRPSILLSCRSRSEETHTSPLLRYQPRGSQVGQKLIGHNRRLVFVSAAASIVQDATDSANLARGTSDRIHGDFLDHNKFQNSMEKYNIKNVSTLLRGLQPFSASSDGMHKSKQYNKLEGSKEVENSILRLGRKGRTDEAIQLYFAIHSLDRLRTLYKSKIVSLKSKGEIIDAPSLLLEILQNCMEWKEEEDQQQLSQLRQLVEQSQHIRPTTRLLNLAIDACARAYPVRQEMAFHLFHSACIDQKAISPNIFTFGALLASCARNGDVATSLQLLRELESRKYPDVVPNGVIYSTVISACEKRAGDSGRGEKDNIGTKNNMVHLALELLNNATLALSMNADNVKKSGVGGIGVVGFNTAISTMARAAEWKMAVQLLDEMIMHSKTSYFSDDTSSGAPSSHPIFFNSLESSSISYTPSVPLLHVISEGNHPHKRFLVPTPDEVTFGTVLAACERAGQWEELLRIANAAKEYGVVLDGMALTSVLHACQQLGLADEALEYLELMKHLGDKDHEETNGGGNDSSGGGIAERRTNGRMRKGAKQALRGPDGVAYRLAISACSRCPGRWQDGLRLLNEMRESALRTNMTDNAPDVVAYTAAITGCSEAGEYTHAMRLIKTMRDEGIQPNVVTLSSTINACASACAQLAKKKDEGDRSIHLEDIRVPMTNALRLLQVMKAPTSSVKPNIVTYNAAIRACAEGMNLEGAFDLLRQLNEDGLEPTIVTYGSLMTACERVGNIDAASKVFRMVKDQTNGGGIKANEIIYGAAISCCRKAGQPERALLLLRKMISDNLAPNTATFNTVIAALTEGKQSLSPSSMSDFDTSDLLWKKALSVFKIMRSKHAPDGVRPNRQTYNILIKNLAANHQPSYAESLLNIMRKDGFIPDVDLYTLTVRSYERCGNPIKALSLMESMRKVGCDFYEIKVFDEVFKNGLKILNRVAGKRDDRESTLLAVNDEIKFEDECNEDNDQLFNSWR</sequence>
<dbReference type="Gene3D" id="1.25.40.10">
    <property type="entry name" value="Tetratricopeptide repeat domain"/>
    <property type="match status" value="5"/>
</dbReference>
<evidence type="ECO:0000256" key="3">
    <source>
        <dbReference type="SAM" id="MobiDB-lite"/>
    </source>
</evidence>
<evidence type="ECO:0000256" key="1">
    <source>
        <dbReference type="ARBA" id="ARBA00022737"/>
    </source>
</evidence>
<feature type="repeat" description="PPR" evidence="2">
    <location>
        <begin position="807"/>
        <end position="841"/>
    </location>
</feature>
<evidence type="ECO:0000313" key="5">
    <source>
        <dbReference type="EMBL" id="KAL3783014.1"/>
    </source>
</evidence>
<feature type="repeat" description="PPR" evidence="2">
    <location>
        <begin position="491"/>
        <end position="525"/>
    </location>
</feature>
<keyword evidence="6" id="KW-1185">Reference proteome</keyword>
<dbReference type="Proteomes" id="UP001516023">
    <property type="component" value="Unassembled WGS sequence"/>
</dbReference>
<feature type="repeat" description="PPR" evidence="2">
    <location>
        <begin position="597"/>
        <end position="632"/>
    </location>
</feature>
<dbReference type="PROSITE" id="PS51375">
    <property type="entry name" value="PPR"/>
    <property type="match status" value="8"/>
</dbReference>
<dbReference type="AlphaFoldDB" id="A0ABD3P631"/>
<name>A0ABD3P631_9STRA</name>
<dbReference type="InterPro" id="IPR002885">
    <property type="entry name" value="PPR_rpt"/>
</dbReference>
<dbReference type="Pfam" id="PF01535">
    <property type="entry name" value="PPR"/>
    <property type="match status" value="3"/>
</dbReference>
<keyword evidence="4" id="KW-1133">Transmembrane helix</keyword>
<dbReference type="Pfam" id="PF13812">
    <property type="entry name" value="PPR_3"/>
    <property type="match status" value="3"/>
</dbReference>
<feature type="repeat" description="PPR" evidence="2">
    <location>
        <begin position="733"/>
        <end position="767"/>
    </location>
</feature>
<proteinExistence type="predicted"/>
<keyword evidence="4" id="KW-0472">Membrane</keyword>
<protein>
    <recommendedName>
        <fullName evidence="7">Pentacotripeptide-repeat region of PRORP domain-containing protein</fullName>
    </recommendedName>
</protein>